<comment type="subunit">
    <text evidence="6">Component of the GINS complex.</text>
</comment>
<evidence type="ECO:0000313" key="10">
    <source>
        <dbReference type="EnsemblMetazoa" id="PHUM477590-PA"/>
    </source>
</evidence>
<dbReference type="CDD" id="cd11713">
    <property type="entry name" value="GINS_A_psf3"/>
    <property type="match status" value="1"/>
</dbReference>
<dbReference type="CDD" id="cd21693">
    <property type="entry name" value="GINS_B_Psf3"/>
    <property type="match status" value="1"/>
</dbReference>
<dbReference type="EMBL" id="AAZO01005786">
    <property type="status" value="NOT_ANNOTATED_CDS"/>
    <property type="molecule type" value="Genomic_DNA"/>
</dbReference>
<dbReference type="Proteomes" id="UP000009046">
    <property type="component" value="Unassembled WGS sequence"/>
</dbReference>
<gene>
    <name evidence="10" type="primary">8239412</name>
    <name evidence="9" type="ORF">Phum_PHUM477590</name>
</gene>
<dbReference type="GO" id="GO:0000811">
    <property type="term" value="C:GINS complex"/>
    <property type="evidence" value="ECO:0007669"/>
    <property type="project" value="UniProtKB-UniRule"/>
</dbReference>
<dbReference type="SUPFAM" id="SSF158573">
    <property type="entry name" value="GINS helical bundle-like"/>
    <property type="match status" value="1"/>
</dbReference>
<dbReference type="Gene3D" id="1.20.58.2050">
    <property type="match status" value="1"/>
</dbReference>
<organism>
    <name type="scientific">Pediculus humanus subsp. corporis</name>
    <name type="common">Body louse</name>
    <dbReference type="NCBI Taxonomy" id="121224"/>
    <lineage>
        <taxon>Eukaryota</taxon>
        <taxon>Metazoa</taxon>
        <taxon>Ecdysozoa</taxon>
        <taxon>Arthropoda</taxon>
        <taxon>Hexapoda</taxon>
        <taxon>Insecta</taxon>
        <taxon>Pterygota</taxon>
        <taxon>Neoptera</taxon>
        <taxon>Paraneoptera</taxon>
        <taxon>Psocodea</taxon>
        <taxon>Troctomorpha</taxon>
        <taxon>Phthiraptera</taxon>
        <taxon>Anoplura</taxon>
        <taxon>Pediculidae</taxon>
        <taxon>Pediculus</taxon>
    </lineage>
</organism>
<reference evidence="9" key="1">
    <citation type="submission" date="2007-04" db="EMBL/GenBank/DDBJ databases">
        <title>Annotation of Pediculus humanus corporis strain USDA.</title>
        <authorList>
            <person name="Kirkness E."/>
            <person name="Hannick L."/>
            <person name="Hass B."/>
            <person name="Bruggner R."/>
            <person name="Lawson D."/>
            <person name="Bidwell S."/>
            <person name="Joardar V."/>
            <person name="Caler E."/>
            <person name="Walenz B."/>
            <person name="Inman J."/>
            <person name="Schobel S."/>
            <person name="Galinsky K."/>
            <person name="Amedeo P."/>
            <person name="Strausberg R."/>
        </authorList>
    </citation>
    <scope>NUCLEOTIDE SEQUENCE</scope>
    <source>
        <strain evidence="9">USDA</strain>
    </source>
</reference>
<proteinExistence type="inferred from homology"/>
<evidence type="ECO:0000259" key="7">
    <source>
        <dbReference type="Pfam" id="PF05916"/>
    </source>
</evidence>
<dbReference type="CTD" id="8239412"/>
<comment type="function">
    <text evidence="5">Required for correct functioning of the GINS complex, a complex that plays an essential role in the initiation of DNA replication, and progression of DNA replication forks. GINS complex is a core component of CDC45-MCM-GINS (CMG) helicase, the molecular machine that unwinds template DNA during replication, and around which the replisome is built.</text>
</comment>
<evidence type="ECO:0000256" key="6">
    <source>
        <dbReference type="RuleBase" id="RU367161"/>
    </source>
</evidence>
<dbReference type="KEGG" id="phu:Phum_PHUM477590"/>
<dbReference type="eggNOG" id="KOG1106">
    <property type="taxonomic scope" value="Eukaryota"/>
</dbReference>
<keyword evidence="11" id="KW-1185">Reference proteome</keyword>
<dbReference type="PANTHER" id="PTHR22768:SF0">
    <property type="entry name" value="DNA REPLICATION COMPLEX GINS PROTEIN PSF3"/>
    <property type="match status" value="1"/>
</dbReference>
<dbReference type="Pfam" id="PF05916">
    <property type="entry name" value="Sld5"/>
    <property type="match status" value="1"/>
</dbReference>
<evidence type="ECO:0000313" key="9">
    <source>
        <dbReference type="EMBL" id="EEB17677.1"/>
    </source>
</evidence>
<accession>E0VWC1</accession>
<dbReference type="InterPro" id="IPR038437">
    <property type="entry name" value="GINS_Psf3_sf"/>
</dbReference>
<evidence type="ECO:0000256" key="1">
    <source>
        <dbReference type="ARBA" id="ARBA00004123"/>
    </source>
</evidence>
<evidence type="ECO:0000256" key="3">
    <source>
        <dbReference type="ARBA" id="ARBA00022705"/>
    </source>
</evidence>
<dbReference type="VEuPathDB" id="VectorBase:PHUM477590"/>
<evidence type="ECO:0000256" key="5">
    <source>
        <dbReference type="ARBA" id="ARBA00045258"/>
    </source>
</evidence>
<keyword evidence="4 6" id="KW-0539">Nucleus</keyword>
<evidence type="ECO:0000313" key="11">
    <source>
        <dbReference type="Proteomes" id="UP000009046"/>
    </source>
</evidence>
<dbReference type="InterPro" id="IPR055221">
    <property type="entry name" value="PSF3_N"/>
</dbReference>
<evidence type="ECO:0000256" key="2">
    <source>
        <dbReference type="ARBA" id="ARBA00006343"/>
    </source>
</evidence>
<dbReference type="EnsemblMetazoa" id="PHUM477590-RA">
    <property type="protein sequence ID" value="PHUM477590-PA"/>
    <property type="gene ID" value="PHUM477590"/>
</dbReference>
<evidence type="ECO:0000256" key="4">
    <source>
        <dbReference type="ARBA" id="ARBA00023242"/>
    </source>
</evidence>
<sequence>MSEGSYFPDYFSIEDIMVTQEKVPCVTVVPFSLTGFSIEENDDKHIDENVTINVPLWLAKKLCSRQIKYLKVEVPEMFKQHNIDAYEADPRIIDLYRINPYFFEYGMIYSQIPHKFGTKIREILQKMGKERFKKILNWVMHEMKDPWKMQELDLSEQRILKNGLKGMDMLNEWLHQTQLKIKPSDVVTRLNRSKALDSI</sequence>
<dbReference type="OMA" id="AAYKEIY"/>
<dbReference type="AlphaFoldDB" id="E0VWC1"/>
<dbReference type="Pfam" id="PF22466">
    <property type="entry name" value="PSF3_N"/>
    <property type="match status" value="1"/>
</dbReference>
<reference evidence="9" key="2">
    <citation type="submission" date="2007-04" db="EMBL/GenBank/DDBJ databases">
        <title>The genome of the human body louse.</title>
        <authorList>
            <consortium name="The Human Body Louse Genome Consortium"/>
            <person name="Kirkness E."/>
            <person name="Walenz B."/>
            <person name="Hass B."/>
            <person name="Bruggner R."/>
            <person name="Strausberg R."/>
        </authorList>
    </citation>
    <scope>NUCLEOTIDE SEQUENCE</scope>
    <source>
        <strain evidence="9">USDA</strain>
    </source>
</reference>
<comment type="similarity">
    <text evidence="2 6">Belongs to the GINS3/PSF3 family.</text>
</comment>
<dbReference type="STRING" id="121224.E0VWC1"/>
<comment type="subcellular location">
    <subcellularLocation>
        <location evidence="1 6">Nucleus</location>
    </subcellularLocation>
</comment>
<feature type="domain" description="GINS subunit" evidence="7">
    <location>
        <begin position="78"/>
        <end position="174"/>
    </location>
</feature>
<dbReference type="InterPro" id="IPR021151">
    <property type="entry name" value="GINS_A"/>
</dbReference>
<comment type="function">
    <text evidence="6">The GINS complex plays an essential role in the initiation of DNA replication.</text>
</comment>
<feature type="domain" description="DNA replication complex GINS protein PSF3 N-terminal" evidence="8">
    <location>
        <begin position="11"/>
        <end position="63"/>
    </location>
</feature>
<dbReference type="GO" id="GO:1902975">
    <property type="term" value="P:mitotic DNA replication initiation"/>
    <property type="evidence" value="ECO:0007669"/>
    <property type="project" value="TreeGrafter"/>
</dbReference>
<evidence type="ECO:0000259" key="8">
    <source>
        <dbReference type="Pfam" id="PF22466"/>
    </source>
</evidence>
<dbReference type="RefSeq" id="XP_002430415.1">
    <property type="nucleotide sequence ID" value="XM_002430370.1"/>
</dbReference>
<dbReference type="GeneID" id="8239412"/>
<name>E0VWC1_PEDHC</name>
<dbReference type="InterPro" id="IPR010492">
    <property type="entry name" value="GINS_Psf3"/>
</dbReference>
<dbReference type="PANTHER" id="PTHR22768">
    <property type="entry name" value="DNA REPLICATION COMPLEX GINS PROTEIN PSF3"/>
    <property type="match status" value="1"/>
</dbReference>
<reference evidence="10" key="3">
    <citation type="submission" date="2020-05" db="UniProtKB">
        <authorList>
            <consortium name="EnsemblMetazoa"/>
        </authorList>
    </citation>
    <scope>IDENTIFICATION</scope>
    <source>
        <strain evidence="10">USDA</strain>
    </source>
</reference>
<protein>
    <recommendedName>
        <fullName evidence="6">DNA replication complex GINS protein PSF3</fullName>
    </recommendedName>
</protein>
<dbReference type="InterPro" id="IPR036224">
    <property type="entry name" value="GINS_bundle-like_dom_sf"/>
</dbReference>
<dbReference type="FunCoup" id="E0VWC1">
    <property type="interactions" value="862"/>
</dbReference>
<dbReference type="EMBL" id="DS235818">
    <property type="protein sequence ID" value="EEB17677.1"/>
    <property type="molecule type" value="Genomic_DNA"/>
</dbReference>
<dbReference type="InParanoid" id="E0VWC1"/>
<dbReference type="SUPFAM" id="SSF160059">
    <property type="entry name" value="PriA/YqbF domain"/>
    <property type="match status" value="1"/>
</dbReference>
<dbReference type="HOGENOM" id="CLU_081646_2_0_1"/>
<keyword evidence="3 6" id="KW-0235">DNA replication</keyword>
<dbReference type="OrthoDB" id="10251744at2759"/>